<dbReference type="Proteomes" id="UP000241986">
    <property type="component" value="Unassembled WGS sequence"/>
</dbReference>
<protein>
    <recommendedName>
        <fullName evidence="3">LysM domain-containing protein</fullName>
    </recommendedName>
</protein>
<proteinExistence type="predicted"/>
<name>A0A2T4N457_AERVE</name>
<reference evidence="1 2" key="1">
    <citation type="submission" date="2018-03" db="EMBL/GenBank/DDBJ databases">
        <title>Aeromonas veronii whole genome sequencing and analysis.</title>
        <authorList>
            <person name="Xie H."/>
            <person name="Liu T."/>
            <person name="Wang K."/>
        </authorList>
    </citation>
    <scope>NUCLEOTIDE SEQUENCE [LARGE SCALE GENOMIC DNA]</scope>
    <source>
        <strain evidence="1 2">XH.VA.1</strain>
    </source>
</reference>
<dbReference type="RefSeq" id="WP_107682911.1">
    <property type="nucleotide sequence ID" value="NZ_CAWQUB010000001.1"/>
</dbReference>
<evidence type="ECO:0000313" key="1">
    <source>
        <dbReference type="EMBL" id="PTH81536.1"/>
    </source>
</evidence>
<dbReference type="AlphaFoldDB" id="A0A2T4N457"/>
<sequence length="295" mass="31686">MLGIWLSVAQVVISGYQPIAEQTWVQLNPEYYPLARTPPAMFVAWRGNQFPPLAQKQKQGRWQILFPARLVPPFDLFEGEAQLSKTYLARLRRIDEMAYGVVPGQAVAAGAIVQQGSGSPAYHAQPVAPFIAEFRTPQDAFGGVDMPSDPDESEPLLAQLGVTFRTAGLSGAKGYEGVASADMALASHTASLSAGSDAMLTLSAPAAGGPQTVCHLVAAGETLWRIANQLSSAQGADTYSYLLALVAENQPRLGKSIRVRTGEGLYCPRAETLARFDALSPAQRQQQFARLEQGR</sequence>
<evidence type="ECO:0008006" key="3">
    <source>
        <dbReference type="Google" id="ProtNLM"/>
    </source>
</evidence>
<comment type="caution">
    <text evidence="1">The sequence shown here is derived from an EMBL/GenBank/DDBJ whole genome shotgun (WGS) entry which is preliminary data.</text>
</comment>
<evidence type="ECO:0000313" key="2">
    <source>
        <dbReference type="Proteomes" id="UP000241986"/>
    </source>
</evidence>
<accession>A0A2T4N457</accession>
<organism evidence="1 2">
    <name type="scientific">Aeromonas veronii</name>
    <dbReference type="NCBI Taxonomy" id="654"/>
    <lineage>
        <taxon>Bacteria</taxon>
        <taxon>Pseudomonadati</taxon>
        <taxon>Pseudomonadota</taxon>
        <taxon>Gammaproteobacteria</taxon>
        <taxon>Aeromonadales</taxon>
        <taxon>Aeromonadaceae</taxon>
        <taxon>Aeromonas</taxon>
    </lineage>
</organism>
<gene>
    <name evidence="1" type="ORF">DAA48_06785</name>
</gene>
<dbReference type="EMBL" id="PZKL01000017">
    <property type="protein sequence ID" value="PTH81536.1"/>
    <property type="molecule type" value="Genomic_DNA"/>
</dbReference>